<evidence type="ECO:0000313" key="14">
    <source>
        <dbReference type="Proteomes" id="UP001161389"/>
    </source>
</evidence>
<organism evidence="13 14">
    <name type="scientific">Litoribrevibacter albus</name>
    <dbReference type="NCBI Taxonomy" id="1473156"/>
    <lineage>
        <taxon>Bacteria</taxon>
        <taxon>Pseudomonadati</taxon>
        <taxon>Pseudomonadota</taxon>
        <taxon>Gammaproteobacteria</taxon>
        <taxon>Oceanospirillales</taxon>
        <taxon>Oceanospirillaceae</taxon>
        <taxon>Litoribrevibacter</taxon>
    </lineage>
</organism>
<dbReference type="Proteomes" id="UP001161389">
    <property type="component" value="Unassembled WGS sequence"/>
</dbReference>
<keyword evidence="8 12" id="KW-0812">Transmembrane</keyword>
<evidence type="ECO:0000256" key="5">
    <source>
        <dbReference type="ARBA" id="ARBA00022448"/>
    </source>
</evidence>
<dbReference type="GO" id="GO:0005886">
    <property type="term" value="C:plasma membrane"/>
    <property type="evidence" value="ECO:0007669"/>
    <property type="project" value="UniProtKB-SubCell"/>
</dbReference>
<gene>
    <name evidence="13" type="ORF">GCM10007876_28530</name>
</gene>
<proteinExistence type="inferred from homology"/>
<evidence type="ECO:0000256" key="2">
    <source>
        <dbReference type="ARBA" id="ARBA00004377"/>
    </source>
</evidence>
<evidence type="ECO:0000256" key="9">
    <source>
        <dbReference type="ARBA" id="ARBA00022748"/>
    </source>
</evidence>
<name>A0AA37SD41_9GAMM</name>
<keyword evidence="5 12" id="KW-0813">Transport</keyword>
<evidence type="ECO:0000313" key="13">
    <source>
        <dbReference type="EMBL" id="GLQ32374.1"/>
    </source>
</evidence>
<keyword evidence="9 12" id="KW-0201">Cytochrome c-type biogenesis</keyword>
<reference evidence="13" key="1">
    <citation type="journal article" date="2014" name="Int. J. Syst. Evol. Microbiol.">
        <title>Complete genome sequence of Corynebacterium casei LMG S-19264T (=DSM 44701T), isolated from a smear-ripened cheese.</title>
        <authorList>
            <consortium name="US DOE Joint Genome Institute (JGI-PGF)"/>
            <person name="Walter F."/>
            <person name="Albersmeier A."/>
            <person name="Kalinowski J."/>
            <person name="Ruckert C."/>
        </authorList>
    </citation>
    <scope>NUCLEOTIDE SEQUENCE</scope>
    <source>
        <strain evidence="13">NBRC 110071</strain>
    </source>
</reference>
<comment type="function">
    <text evidence="1 12">Required for the export of heme to the periplasm for the biogenesis of c-type cytochromes.</text>
</comment>
<evidence type="ECO:0000256" key="4">
    <source>
        <dbReference type="ARBA" id="ARBA00016461"/>
    </source>
</evidence>
<keyword evidence="11 12" id="KW-0472">Membrane</keyword>
<reference evidence="13" key="2">
    <citation type="submission" date="2023-01" db="EMBL/GenBank/DDBJ databases">
        <title>Draft genome sequence of Litoribrevibacter albus strain NBRC 110071.</title>
        <authorList>
            <person name="Sun Q."/>
            <person name="Mori K."/>
        </authorList>
    </citation>
    <scope>NUCLEOTIDE SEQUENCE</scope>
    <source>
        <strain evidence="13">NBRC 110071</strain>
    </source>
</reference>
<feature type="transmembrane region" description="Helical" evidence="12">
    <location>
        <begin position="20"/>
        <end position="41"/>
    </location>
</feature>
<evidence type="ECO:0000256" key="7">
    <source>
        <dbReference type="ARBA" id="ARBA00022519"/>
    </source>
</evidence>
<evidence type="ECO:0000256" key="1">
    <source>
        <dbReference type="ARBA" id="ARBA00002442"/>
    </source>
</evidence>
<keyword evidence="14" id="KW-1185">Reference proteome</keyword>
<evidence type="ECO:0000256" key="3">
    <source>
        <dbReference type="ARBA" id="ARBA00008741"/>
    </source>
</evidence>
<dbReference type="GO" id="GO:0015886">
    <property type="term" value="P:heme transport"/>
    <property type="evidence" value="ECO:0007669"/>
    <property type="project" value="InterPro"/>
</dbReference>
<evidence type="ECO:0000256" key="10">
    <source>
        <dbReference type="ARBA" id="ARBA00022989"/>
    </source>
</evidence>
<sequence length="60" mass="6722">MGQFESLQALMEMGGHGLYVWLSYGIGAAVIIYNVVSANMAKKNAETRARKYIRRQELEG</sequence>
<comment type="caution">
    <text evidence="13">The sequence shown here is derived from an EMBL/GenBank/DDBJ whole genome shotgun (WGS) entry which is preliminary data.</text>
</comment>
<evidence type="ECO:0000256" key="12">
    <source>
        <dbReference type="RuleBase" id="RU363101"/>
    </source>
</evidence>
<evidence type="ECO:0000256" key="11">
    <source>
        <dbReference type="ARBA" id="ARBA00023136"/>
    </source>
</evidence>
<protein>
    <recommendedName>
        <fullName evidence="4 12">Heme exporter protein D</fullName>
    </recommendedName>
</protein>
<evidence type="ECO:0000256" key="6">
    <source>
        <dbReference type="ARBA" id="ARBA00022475"/>
    </source>
</evidence>
<dbReference type="NCBIfam" id="TIGR03141">
    <property type="entry name" value="cytochro_ccmD"/>
    <property type="match status" value="1"/>
</dbReference>
<accession>A0AA37SD41</accession>
<keyword evidence="6 12" id="KW-1003">Cell membrane</keyword>
<keyword evidence="7 12" id="KW-0997">Cell inner membrane</keyword>
<keyword evidence="10 12" id="KW-1133">Transmembrane helix</keyword>
<dbReference type="RefSeq" id="WP_284382343.1">
    <property type="nucleotide sequence ID" value="NZ_BSNM01000015.1"/>
</dbReference>
<dbReference type="GO" id="GO:0017004">
    <property type="term" value="P:cytochrome complex assembly"/>
    <property type="evidence" value="ECO:0007669"/>
    <property type="project" value="UniProtKB-KW"/>
</dbReference>
<evidence type="ECO:0000256" key="8">
    <source>
        <dbReference type="ARBA" id="ARBA00022692"/>
    </source>
</evidence>
<comment type="similarity">
    <text evidence="3 12">Belongs to the CcmD/CycX/HelD family.</text>
</comment>
<dbReference type="InterPro" id="IPR007078">
    <property type="entry name" value="Haem_export_protD_CcmD"/>
</dbReference>
<comment type="subcellular location">
    <subcellularLocation>
        <location evidence="2 12">Cell inner membrane</location>
        <topology evidence="2 12">Single-pass membrane protein</topology>
    </subcellularLocation>
</comment>
<dbReference type="Pfam" id="PF04995">
    <property type="entry name" value="CcmD"/>
    <property type="match status" value="1"/>
</dbReference>
<dbReference type="EMBL" id="BSNM01000015">
    <property type="protein sequence ID" value="GLQ32374.1"/>
    <property type="molecule type" value="Genomic_DNA"/>
</dbReference>
<dbReference type="AlphaFoldDB" id="A0AA37SD41"/>